<dbReference type="InterPro" id="IPR000683">
    <property type="entry name" value="Gfo/Idh/MocA-like_OxRdtase_N"/>
</dbReference>
<dbReference type="InterPro" id="IPR036291">
    <property type="entry name" value="NAD(P)-bd_dom_sf"/>
</dbReference>
<gene>
    <name evidence="5" type="ORF">CHR55_08900</name>
</gene>
<evidence type="ECO:0000259" key="4">
    <source>
        <dbReference type="Pfam" id="PF22725"/>
    </source>
</evidence>
<name>A0A2A5JEB7_RHOSG</name>
<sequence length="346" mass="36798">MTSSTVLELPRTRVPDPVDAPTLRWGILGPGWIAQRFVESLQRNTAQEVTAVASRGLTRAQAFADNWGIGRAHGSYDALLASEDVDVVYVATPHTAHFDCAIAALDHGKHVVVEKPLALNAAQGRAIQERTAALGLFCMEAMWTSFLPKFDVIDQILEAGLLGTIRTVLADHGERFETDHRIYDPALAGGPLLDLGTYPVSLAYRVLGVPTAVAALGEPANDMVNGQISAVLSWAGIAQASLNTTILADTPNTASICGDKGMIVLDSTFYRPGAFTVRLGDGRSARYDDPVDGYVGGLAFEAAEAARRITAGDIESPVHPLDAAIATLDILDEIRRQVGITFPGEG</sequence>
<dbReference type="AlphaFoldDB" id="A0A2A5JEB7"/>
<dbReference type="Gene3D" id="3.40.50.720">
    <property type="entry name" value="NAD(P)-binding Rossmann-like Domain"/>
    <property type="match status" value="1"/>
</dbReference>
<dbReference type="GO" id="GO:0000166">
    <property type="term" value="F:nucleotide binding"/>
    <property type="evidence" value="ECO:0007669"/>
    <property type="project" value="InterPro"/>
</dbReference>
<dbReference type="GO" id="GO:0016491">
    <property type="term" value="F:oxidoreductase activity"/>
    <property type="evidence" value="ECO:0007669"/>
    <property type="project" value="UniProtKB-KW"/>
</dbReference>
<dbReference type="InterPro" id="IPR055170">
    <property type="entry name" value="GFO_IDH_MocA-like_dom"/>
</dbReference>
<proteinExistence type="inferred from homology"/>
<dbReference type="SUPFAM" id="SSF55347">
    <property type="entry name" value="Glyceraldehyde-3-phosphate dehydrogenase-like, C-terminal domain"/>
    <property type="match status" value="1"/>
</dbReference>
<comment type="caution">
    <text evidence="5">The sequence shown here is derived from an EMBL/GenBank/DDBJ whole genome shotgun (WGS) entry which is preliminary data.</text>
</comment>
<dbReference type="PANTHER" id="PTHR22604">
    <property type="entry name" value="OXIDOREDUCTASES"/>
    <property type="match status" value="1"/>
</dbReference>
<feature type="domain" description="Gfo/Idh/MocA-like oxidoreductase N-terminal" evidence="3">
    <location>
        <begin position="23"/>
        <end position="139"/>
    </location>
</feature>
<organism evidence="5 6">
    <name type="scientific">Rhodococcus qingshengii</name>
    <dbReference type="NCBI Taxonomy" id="334542"/>
    <lineage>
        <taxon>Bacteria</taxon>
        <taxon>Bacillati</taxon>
        <taxon>Actinomycetota</taxon>
        <taxon>Actinomycetes</taxon>
        <taxon>Mycobacteriales</taxon>
        <taxon>Nocardiaceae</taxon>
        <taxon>Rhodococcus</taxon>
        <taxon>Rhodococcus erythropolis group</taxon>
    </lineage>
</organism>
<evidence type="ECO:0000313" key="5">
    <source>
        <dbReference type="EMBL" id="PCK27627.1"/>
    </source>
</evidence>
<evidence type="ECO:0000256" key="2">
    <source>
        <dbReference type="ARBA" id="ARBA00023002"/>
    </source>
</evidence>
<dbReference type="RefSeq" id="WP_047890274.1">
    <property type="nucleotide sequence ID" value="NZ_NOVD01000004.1"/>
</dbReference>
<dbReference type="PANTHER" id="PTHR22604:SF105">
    <property type="entry name" value="TRANS-1,2-DIHYDROBENZENE-1,2-DIOL DEHYDROGENASE"/>
    <property type="match status" value="1"/>
</dbReference>
<accession>A0A2A5JEB7</accession>
<dbReference type="InterPro" id="IPR050984">
    <property type="entry name" value="Gfo/Idh/MocA_domain"/>
</dbReference>
<reference evidence="5 6" key="1">
    <citation type="submission" date="2017-07" db="EMBL/GenBank/DDBJ databases">
        <title>Draft sequence of Rhodococcus enclensis 23b-28.</title>
        <authorList>
            <person name="Besaury L."/>
            <person name="Sancelme M."/>
            <person name="Amato P."/>
            <person name="Lallement A."/>
            <person name="Delort A.-M."/>
        </authorList>
    </citation>
    <scope>NUCLEOTIDE SEQUENCE [LARGE SCALE GENOMIC DNA]</scope>
    <source>
        <strain evidence="5 6">23b-28</strain>
    </source>
</reference>
<dbReference type="Pfam" id="PF01408">
    <property type="entry name" value="GFO_IDH_MocA"/>
    <property type="match status" value="1"/>
</dbReference>
<feature type="domain" description="GFO/IDH/MocA-like oxidoreductase" evidence="4">
    <location>
        <begin position="153"/>
        <end position="264"/>
    </location>
</feature>
<evidence type="ECO:0000313" key="6">
    <source>
        <dbReference type="Proteomes" id="UP000230886"/>
    </source>
</evidence>
<dbReference type="Pfam" id="PF22725">
    <property type="entry name" value="GFO_IDH_MocA_C3"/>
    <property type="match status" value="1"/>
</dbReference>
<protein>
    <submittedName>
        <fullName evidence="5">Gfo/Idh/MocA family oxidoreductase</fullName>
    </submittedName>
</protein>
<evidence type="ECO:0000256" key="1">
    <source>
        <dbReference type="ARBA" id="ARBA00010928"/>
    </source>
</evidence>
<keyword evidence="2" id="KW-0560">Oxidoreductase</keyword>
<comment type="similarity">
    <text evidence="1">Belongs to the Gfo/Idh/MocA family.</text>
</comment>
<dbReference type="Gene3D" id="3.30.360.10">
    <property type="entry name" value="Dihydrodipicolinate Reductase, domain 2"/>
    <property type="match status" value="1"/>
</dbReference>
<evidence type="ECO:0000259" key="3">
    <source>
        <dbReference type="Pfam" id="PF01408"/>
    </source>
</evidence>
<dbReference type="SUPFAM" id="SSF51735">
    <property type="entry name" value="NAD(P)-binding Rossmann-fold domains"/>
    <property type="match status" value="1"/>
</dbReference>
<dbReference type="EMBL" id="NOVD01000004">
    <property type="protein sequence ID" value="PCK27627.1"/>
    <property type="molecule type" value="Genomic_DNA"/>
</dbReference>
<dbReference type="Proteomes" id="UP000230886">
    <property type="component" value="Unassembled WGS sequence"/>
</dbReference>